<feature type="zinc finger region" description="C3H1-type" evidence="6">
    <location>
        <begin position="281"/>
        <end position="309"/>
    </location>
</feature>
<dbReference type="InterPro" id="IPR002483">
    <property type="entry name" value="PWI_dom"/>
</dbReference>
<dbReference type="CDD" id="cd12257">
    <property type="entry name" value="RRM1_RBM26_like"/>
    <property type="match status" value="1"/>
</dbReference>
<keyword evidence="2 6" id="KW-0863">Zinc-finger</keyword>
<dbReference type="GO" id="GO:0008270">
    <property type="term" value="F:zinc ion binding"/>
    <property type="evidence" value="ECO:0007669"/>
    <property type="project" value="UniProtKB-KW"/>
</dbReference>
<feature type="compositionally biased region" description="Polar residues" evidence="8">
    <location>
        <begin position="557"/>
        <end position="576"/>
    </location>
</feature>
<dbReference type="GO" id="GO:0005634">
    <property type="term" value="C:nucleus"/>
    <property type="evidence" value="ECO:0007669"/>
    <property type="project" value="TreeGrafter"/>
</dbReference>
<evidence type="ECO:0000256" key="7">
    <source>
        <dbReference type="SAM" id="Coils"/>
    </source>
</evidence>
<evidence type="ECO:0000256" key="8">
    <source>
        <dbReference type="SAM" id="MobiDB-lite"/>
    </source>
</evidence>
<evidence type="ECO:0000256" key="5">
    <source>
        <dbReference type="ARBA" id="ARBA00023054"/>
    </source>
</evidence>
<name>T1GDM6_MEGSC</name>
<evidence type="ECO:0000256" key="3">
    <source>
        <dbReference type="ARBA" id="ARBA00022833"/>
    </source>
</evidence>
<dbReference type="STRING" id="36166.T1GDM6"/>
<organism evidence="10 11">
    <name type="scientific">Megaselia scalaris</name>
    <name type="common">Humpbacked fly</name>
    <name type="synonym">Phora scalaris</name>
    <dbReference type="NCBI Taxonomy" id="36166"/>
    <lineage>
        <taxon>Eukaryota</taxon>
        <taxon>Metazoa</taxon>
        <taxon>Ecdysozoa</taxon>
        <taxon>Arthropoda</taxon>
        <taxon>Hexapoda</taxon>
        <taxon>Insecta</taxon>
        <taxon>Pterygota</taxon>
        <taxon>Neoptera</taxon>
        <taxon>Endopterygota</taxon>
        <taxon>Diptera</taxon>
        <taxon>Brachycera</taxon>
        <taxon>Muscomorpha</taxon>
        <taxon>Platypezoidea</taxon>
        <taxon>Phoridae</taxon>
        <taxon>Megaseliini</taxon>
        <taxon>Megaselia</taxon>
    </lineage>
</organism>
<dbReference type="InterPro" id="IPR012677">
    <property type="entry name" value="Nucleotide-bd_a/b_plait_sf"/>
</dbReference>
<dbReference type="FunFam" id="3.30.70.330:FF:000330">
    <property type="entry name" value="RNA-binding motif protein 26"/>
    <property type="match status" value="1"/>
</dbReference>
<accession>T1GDM6</accession>
<evidence type="ECO:0000256" key="1">
    <source>
        <dbReference type="ARBA" id="ARBA00022723"/>
    </source>
</evidence>
<feature type="region of interest" description="Disordered" evidence="8">
    <location>
        <begin position="549"/>
        <end position="621"/>
    </location>
</feature>
<feature type="compositionally biased region" description="Polar residues" evidence="8">
    <location>
        <begin position="114"/>
        <end position="129"/>
    </location>
</feature>
<proteinExistence type="predicted"/>
<dbReference type="EMBL" id="CAQQ02155292">
    <property type="status" value="NOT_ANNOTATED_CDS"/>
    <property type="molecule type" value="Genomic_DNA"/>
</dbReference>
<evidence type="ECO:0000259" key="9">
    <source>
        <dbReference type="PROSITE" id="PS50103"/>
    </source>
</evidence>
<feature type="region of interest" description="Disordered" evidence="8">
    <location>
        <begin position="71"/>
        <end position="288"/>
    </location>
</feature>
<dbReference type="Gene3D" id="3.30.70.330">
    <property type="match status" value="1"/>
</dbReference>
<keyword evidence="1 6" id="KW-0479">Metal-binding</keyword>
<dbReference type="AlphaFoldDB" id="T1GDM6"/>
<evidence type="ECO:0000256" key="6">
    <source>
        <dbReference type="PROSITE-ProRule" id="PRU00723"/>
    </source>
</evidence>
<reference evidence="11" key="1">
    <citation type="submission" date="2013-02" db="EMBL/GenBank/DDBJ databases">
        <authorList>
            <person name="Hughes D."/>
        </authorList>
    </citation>
    <scope>NUCLEOTIDE SEQUENCE</scope>
    <source>
        <strain>Durham</strain>
        <strain evidence="11">NC isolate 2 -- Noor lab</strain>
    </source>
</reference>
<dbReference type="HOGENOM" id="CLU_006190_1_0_1"/>
<feature type="compositionally biased region" description="Basic and acidic residues" evidence="8">
    <location>
        <begin position="90"/>
        <end position="99"/>
    </location>
</feature>
<keyword evidence="5 7" id="KW-0175">Coiled coil</keyword>
<evidence type="ECO:0000313" key="11">
    <source>
        <dbReference type="Proteomes" id="UP000015102"/>
    </source>
</evidence>
<dbReference type="PANTHER" id="PTHR14398">
    <property type="entry name" value="RNA RECOGNITION RRM/RNP DOMAIN"/>
    <property type="match status" value="1"/>
</dbReference>
<dbReference type="InterPro" id="IPR045137">
    <property type="entry name" value="RBM26/27"/>
</dbReference>
<keyword evidence="3 6" id="KW-0862">Zinc</keyword>
<dbReference type="PANTHER" id="PTHR14398:SF0">
    <property type="entry name" value="ZINC FINGER PROTEIN SWM"/>
    <property type="match status" value="1"/>
</dbReference>
<protein>
    <recommendedName>
        <fullName evidence="9">C3H1-type domain-containing protein</fullName>
    </recommendedName>
</protein>
<feature type="compositionally biased region" description="Basic residues" evidence="8">
    <location>
        <begin position="171"/>
        <end position="186"/>
    </location>
</feature>
<feature type="compositionally biased region" description="Polar residues" evidence="8">
    <location>
        <begin position="71"/>
        <end position="88"/>
    </location>
</feature>
<dbReference type="PROSITE" id="PS50103">
    <property type="entry name" value="ZF_C3H1"/>
    <property type="match status" value="1"/>
</dbReference>
<dbReference type="Pfam" id="PF01480">
    <property type="entry name" value="PWI"/>
    <property type="match status" value="1"/>
</dbReference>
<feature type="compositionally biased region" description="Low complexity" evidence="8">
    <location>
        <begin position="577"/>
        <end position="590"/>
    </location>
</feature>
<dbReference type="Proteomes" id="UP000015102">
    <property type="component" value="Unassembled WGS sequence"/>
</dbReference>
<feature type="compositionally biased region" description="Basic residues" evidence="8">
    <location>
        <begin position="248"/>
        <end position="259"/>
    </location>
</feature>
<reference evidence="10" key="2">
    <citation type="submission" date="2015-06" db="UniProtKB">
        <authorList>
            <consortium name="EnsemblMetazoa"/>
        </authorList>
    </citation>
    <scope>IDENTIFICATION</scope>
</reference>
<dbReference type="EnsemblMetazoa" id="MESCA001415-RA">
    <property type="protein sequence ID" value="MESCA001415-PA"/>
    <property type="gene ID" value="MESCA001415"/>
</dbReference>
<dbReference type="EMBL" id="CAQQ02155293">
    <property type="status" value="NOT_ANNOTATED_CDS"/>
    <property type="molecule type" value="Genomic_DNA"/>
</dbReference>
<feature type="compositionally biased region" description="Basic and acidic residues" evidence="8">
    <location>
        <begin position="187"/>
        <end position="211"/>
    </location>
</feature>
<feature type="domain" description="C3H1-type" evidence="9">
    <location>
        <begin position="281"/>
        <end position="309"/>
    </location>
</feature>
<feature type="compositionally biased region" description="Basic and acidic residues" evidence="8">
    <location>
        <begin position="156"/>
        <end position="169"/>
    </location>
</feature>
<dbReference type="EMBL" id="CAQQ02155294">
    <property type="status" value="NOT_ANNOTATED_CDS"/>
    <property type="molecule type" value="Genomic_DNA"/>
</dbReference>
<evidence type="ECO:0000256" key="2">
    <source>
        <dbReference type="ARBA" id="ARBA00022771"/>
    </source>
</evidence>
<dbReference type="SUPFAM" id="SSF54928">
    <property type="entry name" value="RNA-binding domain, RBD"/>
    <property type="match status" value="1"/>
</dbReference>
<keyword evidence="4" id="KW-0694">RNA-binding</keyword>
<dbReference type="InterPro" id="IPR000571">
    <property type="entry name" value="Znf_CCCH"/>
</dbReference>
<sequence length="801" mass="87037">MQTFDSPNSCDADSAALARYVMALLKKDKSIEDLKQIMVEQLDVFLNAETQPFVKRLFEAIQSNEYLESNSTVAPASNPSGNINQASAVDSDKLPEVPVKECTPPLDDEKSLKHQQSAKELNSTPQSGHTLTSTSSSTIALNQSNPAAKSLSPFKASDKENQPRGEASSRRAPRRTSLRSRSRSRSRSNERLSRRSRSRERARINERDKTRQFRNKSPPASSSSERDRSRRSFNHRRGHGDSSDRSPRRSFKHRSRSPTRSRSPSVDRGQRKTASTAAGQSPKRQRCRDFDDKGYCVRGETCPWDHGINPVRIQSDAPDLWTANGNGPNAAFGPRGGFPGSRPPANVYGPRPGLPGGGAIGGAAFRPGGPHPGGPMFPGFPGINPANSSLQRELIPIPVVDGVVDGGNGGVPTPGDVGMMPGLGGPVHGMPVKRRYEMEDNVAIGDVGGMGKRKLPINSRLGPRVNNLQNNCSLELRKVPRGMNTIAHLNNHFAKFGKIVNIQVSYEGDPEAAIVTFSTHAEANVAYRSTEAVLNNRFIKVFWHSSNGDTAGKDENSAGSPNPSNGRKSSQYHLNNTTTPTTATPSQPSADGATTPTAAHVPPSSLRLKKNGATPTGPPKTKAAVAQMAHGLTKRKQELMHAYMQQIKSAVEFVEKTENMEQRAETLSTIKSLQEKIDKIRKEIEADQAQVSATIQSSQGGQPIKKSKEQAKKELLDVELELIALQQEGGDTTVLQKRYDELSKYCNGGKTNFAGVTTGSRPIRPTRPILPVSTSVDRRPKALVISGFDKEDCDAILGHFR</sequence>
<dbReference type="GO" id="GO:0003723">
    <property type="term" value="F:RNA binding"/>
    <property type="evidence" value="ECO:0007669"/>
    <property type="project" value="UniProtKB-KW"/>
</dbReference>
<dbReference type="OMA" id="ITYDSHA"/>
<dbReference type="InterPro" id="IPR035979">
    <property type="entry name" value="RBD_domain_sf"/>
</dbReference>
<evidence type="ECO:0000313" key="10">
    <source>
        <dbReference type="EnsemblMetazoa" id="MESCA001415-PA"/>
    </source>
</evidence>
<keyword evidence="11" id="KW-1185">Reference proteome</keyword>
<evidence type="ECO:0000256" key="4">
    <source>
        <dbReference type="ARBA" id="ARBA00022884"/>
    </source>
</evidence>
<feature type="coiled-coil region" evidence="7">
    <location>
        <begin position="663"/>
        <end position="728"/>
    </location>
</feature>